<proteinExistence type="predicted"/>
<dbReference type="Proteomes" id="UP000639772">
    <property type="component" value="Chromosome 12"/>
</dbReference>
<dbReference type="OrthoDB" id="653441at2759"/>
<evidence type="ECO:0000256" key="1">
    <source>
        <dbReference type="SAM" id="MobiDB-lite"/>
    </source>
</evidence>
<dbReference type="AlphaFoldDB" id="A0A835PY98"/>
<name>A0A835PY98_VANPL</name>
<evidence type="ECO:0000313" key="5">
    <source>
        <dbReference type="Proteomes" id="UP000639772"/>
    </source>
</evidence>
<keyword evidence="4" id="KW-1185">Reference proteome</keyword>
<feature type="region of interest" description="Disordered" evidence="1">
    <location>
        <begin position="102"/>
        <end position="140"/>
    </location>
</feature>
<dbReference type="Proteomes" id="UP000636800">
    <property type="component" value="Chromosome 12"/>
</dbReference>
<reference evidence="4 5" key="1">
    <citation type="journal article" date="2020" name="Nat. Food">
        <title>A phased Vanilla planifolia genome enables genetic improvement of flavour and production.</title>
        <authorList>
            <person name="Hasing T."/>
            <person name="Tang H."/>
            <person name="Brym M."/>
            <person name="Khazi F."/>
            <person name="Huang T."/>
            <person name="Chambers A.H."/>
        </authorList>
    </citation>
    <scope>NUCLEOTIDE SEQUENCE [LARGE SCALE GENOMIC DNA]</scope>
    <source>
        <tissue evidence="3">Leaf</tissue>
    </source>
</reference>
<dbReference type="PANTHER" id="PTHR37194">
    <property type="entry name" value="T2E6.7-RELATED"/>
    <property type="match status" value="1"/>
</dbReference>
<organism evidence="3 5">
    <name type="scientific">Vanilla planifolia</name>
    <name type="common">Vanilla</name>
    <dbReference type="NCBI Taxonomy" id="51239"/>
    <lineage>
        <taxon>Eukaryota</taxon>
        <taxon>Viridiplantae</taxon>
        <taxon>Streptophyta</taxon>
        <taxon>Embryophyta</taxon>
        <taxon>Tracheophyta</taxon>
        <taxon>Spermatophyta</taxon>
        <taxon>Magnoliopsida</taxon>
        <taxon>Liliopsida</taxon>
        <taxon>Asparagales</taxon>
        <taxon>Orchidaceae</taxon>
        <taxon>Vanilloideae</taxon>
        <taxon>Vanilleae</taxon>
        <taxon>Vanilla</taxon>
    </lineage>
</organism>
<comment type="caution">
    <text evidence="3">The sequence shown here is derived from an EMBL/GenBank/DDBJ whole genome shotgun (WGS) entry which is preliminary data.</text>
</comment>
<dbReference type="EMBL" id="JADCNL010000012">
    <property type="protein sequence ID" value="KAG0457592.1"/>
    <property type="molecule type" value="Genomic_DNA"/>
</dbReference>
<gene>
    <name evidence="3" type="ORF">HPP92_022446</name>
    <name evidence="2" type="ORF">HPP92_022749</name>
</gene>
<dbReference type="EMBL" id="JADCNM010000012">
    <property type="protein sequence ID" value="KAG0459318.1"/>
    <property type="molecule type" value="Genomic_DNA"/>
</dbReference>
<sequence length="140" mass="16134">MAIGKRKNEHNLKTLKKYVNLSRNHNKENQESNKKVKIDFLKMAEEQVRDSRFPASVKASFQLGSEVFLVDSKPGMLSHQLMALKEESMGILKEYITKHNVPNDVPDELIEASPEEGEEEEEEEEGIKVKNPRKKSKKKK</sequence>
<evidence type="ECO:0000313" key="4">
    <source>
        <dbReference type="Proteomes" id="UP000636800"/>
    </source>
</evidence>
<feature type="compositionally biased region" description="Basic residues" evidence="1">
    <location>
        <begin position="130"/>
        <end position="140"/>
    </location>
</feature>
<feature type="compositionally biased region" description="Acidic residues" evidence="1">
    <location>
        <begin position="105"/>
        <end position="125"/>
    </location>
</feature>
<evidence type="ECO:0000313" key="2">
    <source>
        <dbReference type="EMBL" id="KAG0457592.1"/>
    </source>
</evidence>
<accession>A0A835PY98</accession>
<dbReference type="PANTHER" id="PTHR37194:SF2">
    <property type="entry name" value="T2E6.7-RELATED"/>
    <property type="match status" value="1"/>
</dbReference>
<evidence type="ECO:0000313" key="3">
    <source>
        <dbReference type="EMBL" id="KAG0459318.1"/>
    </source>
</evidence>
<protein>
    <submittedName>
        <fullName evidence="3">Uncharacterized protein</fullName>
    </submittedName>
</protein>